<name>E6PIC0_9ZZZZ</name>
<comment type="caution">
    <text evidence="2">The sequence shown here is derived from an EMBL/GenBank/DDBJ whole genome shotgun (WGS) entry which is preliminary data.</text>
</comment>
<keyword evidence="1" id="KW-1133">Transmembrane helix</keyword>
<proteinExistence type="predicted"/>
<keyword evidence="1" id="KW-0812">Transmembrane</keyword>
<dbReference type="AlphaFoldDB" id="E6PIC0"/>
<protein>
    <submittedName>
        <fullName evidence="2">Uncharacterized protein</fullName>
    </submittedName>
</protein>
<dbReference type="EMBL" id="CABL01000019">
    <property type="protein sequence ID" value="CBH76210.1"/>
    <property type="molecule type" value="Genomic_DNA"/>
</dbReference>
<sequence length="311" mass="33219">MNETDLDLNARLVRLEREVARTRRVALSAIVALVATVAIGAATVHPPAALSRSALTLRDSAGHIRARLDVDGVHLYGANGRERILLGINENGAPALHLNDALGTTRYTAFLDPKSGYATTRFLSSSSQSLATLAGVEEPYLRFYDKTHSWRVYLGISSSHDALLNLSNGSGHLASEILGGTKPRFSLYTGSSETIRSSLAVDSSNAATLTLLNAAGQSRVYLSGDELPFLRLLTGSAVERLYLGLSAQGHALFSLNNHLGGNGYSLTVNNGAYMKLFDGSAVERGYFGIYTDGTSGVTTYNADHSMHWSSP</sequence>
<organism evidence="2">
    <name type="scientific">mine drainage metagenome</name>
    <dbReference type="NCBI Taxonomy" id="410659"/>
    <lineage>
        <taxon>unclassified sequences</taxon>
        <taxon>metagenomes</taxon>
        <taxon>ecological metagenomes</taxon>
    </lineage>
</organism>
<accession>E6PIC0</accession>
<gene>
    <name evidence="2" type="ORF">CARN1_0690</name>
</gene>
<feature type="transmembrane region" description="Helical" evidence="1">
    <location>
        <begin position="25"/>
        <end position="44"/>
    </location>
</feature>
<reference evidence="2" key="1">
    <citation type="submission" date="2009-10" db="EMBL/GenBank/DDBJ databases">
        <title>Diversity of trophic interactions inside an arsenic-rich microbial ecosystem.</title>
        <authorList>
            <person name="Bertin P.N."/>
            <person name="Heinrich-Salmeron A."/>
            <person name="Pelletier E."/>
            <person name="Goulhen-Chollet F."/>
            <person name="Arsene-Ploetze F."/>
            <person name="Gallien S."/>
            <person name="Calteau A."/>
            <person name="Vallenet D."/>
            <person name="Casiot C."/>
            <person name="Chane-Woon-Ming B."/>
            <person name="Giloteaux L."/>
            <person name="Barakat M."/>
            <person name="Bonnefoy V."/>
            <person name="Bruneel O."/>
            <person name="Chandler M."/>
            <person name="Cleiss J."/>
            <person name="Duran R."/>
            <person name="Elbaz-Poulichet F."/>
            <person name="Fonknechten N."/>
            <person name="Lauga B."/>
            <person name="Mornico D."/>
            <person name="Ortet P."/>
            <person name="Schaeffer C."/>
            <person name="Siguier P."/>
            <person name="Alexander Thil Smith A."/>
            <person name="Van Dorsselaer A."/>
            <person name="Weissenbach J."/>
            <person name="Medigue C."/>
            <person name="Le Paslier D."/>
        </authorList>
    </citation>
    <scope>NUCLEOTIDE SEQUENCE</scope>
</reference>
<keyword evidence="1" id="KW-0472">Membrane</keyword>
<evidence type="ECO:0000313" key="2">
    <source>
        <dbReference type="EMBL" id="CBH76210.1"/>
    </source>
</evidence>
<evidence type="ECO:0000256" key="1">
    <source>
        <dbReference type="SAM" id="Phobius"/>
    </source>
</evidence>